<sequence>MERVVICQTEKPACDQLRNLPEEGEIGKKQLSVQQLLTHTVCELADLTSQFCLLESALA</sequence>
<name>A0AAD9PUV0_ACRCE</name>
<reference evidence="1" key="2">
    <citation type="journal article" date="2023" name="Science">
        <title>Genomic signatures of disease resistance in endangered staghorn corals.</title>
        <authorList>
            <person name="Vollmer S.V."/>
            <person name="Selwyn J.D."/>
            <person name="Despard B.A."/>
            <person name="Roesel C.L."/>
        </authorList>
    </citation>
    <scope>NUCLEOTIDE SEQUENCE</scope>
    <source>
        <strain evidence="1">K2</strain>
    </source>
</reference>
<dbReference type="Proteomes" id="UP001249851">
    <property type="component" value="Unassembled WGS sequence"/>
</dbReference>
<proteinExistence type="predicted"/>
<accession>A0AAD9PUV0</accession>
<comment type="caution">
    <text evidence="1">The sequence shown here is derived from an EMBL/GenBank/DDBJ whole genome shotgun (WGS) entry which is preliminary data.</text>
</comment>
<evidence type="ECO:0000313" key="1">
    <source>
        <dbReference type="EMBL" id="KAK2549522.1"/>
    </source>
</evidence>
<organism evidence="1 2">
    <name type="scientific">Acropora cervicornis</name>
    <name type="common">Staghorn coral</name>
    <dbReference type="NCBI Taxonomy" id="6130"/>
    <lineage>
        <taxon>Eukaryota</taxon>
        <taxon>Metazoa</taxon>
        <taxon>Cnidaria</taxon>
        <taxon>Anthozoa</taxon>
        <taxon>Hexacorallia</taxon>
        <taxon>Scleractinia</taxon>
        <taxon>Astrocoeniina</taxon>
        <taxon>Acroporidae</taxon>
        <taxon>Acropora</taxon>
    </lineage>
</organism>
<dbReference type="AlphaFoldDB" id="A0AAD9PUV0"/>
<dbReference type="EMBL" id="JARQWQ010000125">
    <property type="protein sequence ID" value="KAK2549522.1"/>
    <property type="molecule type" value="Genomic_DNA"/>
</dbReference>
<gene>
    <name evidence="1" type="ORF">P5673_030066</name>
</gene>
<evidence type="ECO:0000313" key="2">
    <source>
        <dbReference type="Proteomes" id="UP001249851"/>
    </source>
</evidence>
<reference evidence="1" key="1">
    <citation type="journal article" date="2023" name="G3 (Bethesda)">
        <title>Whole genome assembly and annotation of the endangered Caribbean coral Acropora cervicornis.</title>
        <authorList>
            <person name="Selwyn J.D."/>
            <person name="Vollmer S.V."/>
        </authorList>
    </citation>
    <scope>NUCLEOTIDE SEQUENCE</scope>
    <source>
        <strain evidence="1">K2</strain>
    </source>
</reference>
<protein>
    <submittedName>
        <fullName evidence="1">Uncharacterized protein</fullName>
    </submittedName>
</protein>
<keyword evidence="2" id="KW-1185">Reference proteome</keyword>